<dbReference type="Proteomes" id="UP000242752">
    <property type="component" value="Unassembled WGS sequence"/>
</dbReference>
<dbReference type="InterPro" id="IPR003593">
    <property type="entry name" value="AAA+_ATPase"/>
</dbReference>
<keyword evidence="2" id="KW-0547">Nucleotide-binding</keyword>
<feature type="domain" description="ABC transporter" evidence="5">
    <location>
        <begin position="273"/>
        <end position="481"/>
    </location>
</feature>
<evidence type="ECO:0000256" key="1">
    <source>
        <dbReference type="ARBA" id="ARBA00022737"/>
    </source>
</evidence>
<evidence type="ECO:0000256" key="4">
    <source>
        <dbReference type="SAM" id="Coils"/>
    </source>
</evidence>
<organism evidence="6 7">
    <name type="scientific">Staphylococcus rostri</name>
    <dbReference type="NCBI Taxonomy" id="522262"/>
    <lineage>
        <taxon>Bacteria</taxon>
        <taxon>Bacillati</taxon>
        <taxon>Bacillota</taxon>
        <taxon>Bacilli</taxon>
        <taxon>Bacillales</taxon>
        <taxon>Staphylococcaceae</taxon>
        <taxon>Staphylococcus</taxon>
    </lineage>
</organism>
<dbReference type="SMART" id="SM00382">
    <property type="entry name" value="AAA"/>
    <property type="match status" value="2"/>
</dbReference>
<dbReference type="InterPro" id="IPR050611">
    <property type="entry name" value="ABCF"/>
</dbReference>
<dbReference type="EMBL" id="PPRF01000038">
    <property type="protein sequence ID" value="PNZ27407.1"/>
    <property type="molecule type" value="Genomic_DNA"/>
</dbReference>
<evidence type="ECO:0000256" key="2">
    <source>
        <dbReference type="ARBA" id="ARBA00022741"/>
    </source>
</evidence>
<dbReference type="PROSITE" id="PS50893">
    <property type="entry name" value="ABC_TRANSPORTER_2"/>
    <property type="match status" value="1"/>
</dbReference>
<protein>
    <submittedName>
        <fullName evidence="6">ABC transporter</fullName>
    </submittedName>
</protein>
<evidence type="ECO:0000313" key="6">
    <source>
        <dbReference type="EMBL" id="PNZ27407.1"/>
    </source>
</evidence>
<dbReference type="InterPro" id="IPR017871">
    <property type="entry name" value="ABC_transporter-like_CS"/>
</dbReference>
<evidence type="ECO:0000259" key="5">
    <source>
        <dbReference type="PROSITE" id="PS50893"/>
    </source>
</evidence>
<dbReference type="Pfam" id="PF00005">
    <property type="entry name" value="ABC_tran"/>
    <property type="match status" value="2"/>
</dbReference>
<keyword evidence="7" id="KW-1185">Reference proteome</keyword>
<name>A0A2K3YP81_9STAP</name>
<keyword evidence="3" id="KW-0067">ATP-binding</keyword>
<dbReference type="InterPro" id="IPR027417">
    <property type="entry name" value="P-loop_NTPase"/>
</dbReference>
<gene>
    <name evidence="6" type="ORF">CD122_06540</name>
</gene>
<dbReference type="NCBIfam" id="NF000170">
    <property type="entry name" value="ABCF_Vga_all"/>
    <property type="match status" value="1"/>
</dbReference>
<evidence type="ECO:0000313" key="7">
    <source>
        <dbReference type="Proteomes" id="UP000242752"/>
    </source>
</evidence>
<proteinExistence type="predicted"/>
<dbReference type="NCBIfam" id="NF000355">
    <property type="entry name" value="ribo_prot_ABC_F"/>
    <property type="match status" value="1"/>
</dbReference>
<dbReference type="InterPro" id="IPR003439">
    <property type="entry name" value="ABC_transporter-like_ATP-bd"/>
</dbReference>
<accession>A0A2K3YP81</accession>
<keyword evidence="1" id="KW-0677">Repeat</keyword>
<dbReference type="CDD" id="cd03221">
    <property type="entry name" value="ABCF_EF-3"/>
    <property type="match status" value="2"/>
</dbReference>
<dbReference type="GO" id="GO:0005524">
    <property type="term" value="F:ATP binding"/>
    <property type="evidence" value="ECO:0007669"/>
    <property type="project" value="UniProtKB-KW"/>
</dbReference>
<sequence length="523" mass="59973">MRILVETTQIKHYVQDRLLLDIDKLQVYEGERIGLVGHNGSGKTTLLQILTEQLSAEQGVVTQYTRQAYIPQLKSYEMTKSGGEVMQNHIQHALSQQPELLFADEPTANLDTDHIEALENTLQAWTGAFVIISHDRAFLDALCTTIWELEDSKLTIYKGNYSDYVEQKALARRQLQQAHEKYEREKKHLEAAIRLKERKAQQATKKPRNLTSSEARVKGTNVYFANKQKKLRQTIKSMESRLDRLDKVEKVKDAAPLKMPMPHSEILKQRIIMRAEAFSGQINNRVLWHPTQFNVHGGDKLAIMGANGSGKSTLIKQLLQQSLSVSISPSVKVGYFSQNLDILDVDQTILENIQSTSEQDETLIRTVLARMHFYKDDVYKRVNILSGGERVKVALVKIFVSDVNTLILDEPTNFLDMQAIEAFEALLREYEGTVIVVSHDRRFIDQIATRMMIIEDQKVKVFEGTYHQWKEAQVTAQKRDANDDKLLLEHRITDVLSRLSMTPSAALEQEFQELLKQKRELDE</sequence>
<dbReference type="Pfam" id="PF12848">
    <property type="entry name" value="ABC_tran_Xtn"/>
    <property type="match status" value="1"/>
</dbReference>
<dbReference type="InterPro" id="IPR032781">
    <property type="entry name" value="ABC_tran_Xtn"/>
</dbReference>
<dbReference type="GO" id="GO:0016887">
    <property type="term" value="F:ATP hydrolysis activity"/>
    <property type="evidence" value="ECO:0007669"/>
    <property type="project" value="InterPro"/>
</dbReference>
<dbReference type="PANTHER" id="PTHR19211">
    <property type="entry name" value="ATP-BINDING TRANSPORT PROTEIN-RELATED"/>
    <property type="match status" value="1"/>
</dbReference>
<dbReference type="Gene3D" id="3.40.50.300">
    <property type="entry name" value="P-loop containing nucleotide triphosphate hydrolases"/>
    <property type="match status" value="3"/>
</dbReference>
<evidence type="ECO:0000256" key="3">
    <source>
        <dbReference type="ARBA" id="ARBA00022840"/>
    </source>
</evidence>
<dbReference type="PANTHER" id="PTHR19211:SF100">
    <property type="entry name" value="RIBOSOME PROTECTION PROTEIN VMLR"/>
    <property type="match status" value="1"/>
</dbReference>
<dbReference type="AlphaFoldDB" id="A0A2K3YP81"/>
<dbReference type="SUPFAM" id="SSF52540">
    <property type="entry name" value="P-loop containing nucleoside triphosphate hydrolases"/>
    <property type="match status" value="2"/>
</dbReference>
<keyword evidence="4" id="KW-0175">Coiled coil</keyword>
<reference evidence="6 7" key="1">
    <citation type="submission" date="2017-08" db="EMBL/GenBank/DDBJ databases">
        <title>Draft genome sequences of 64 type strains of genus Staph aureus.</title>
        <authorList>
            <person name="Cole K."/>
            <person name="Golubchik T."/>
            <person name="Russell J."/>
            <person name="Foster D."/>
            <person name="Llewelyn M."/>
            <person name="Wilson D."/>
            <person name="Crook D."/>
            <person name="Paul J."/>
        </authorList>
    </citation>
    <scope>NUCLEOTIDE SEQUENCE [LARGE SCALE GENOMIC DNA]</scope>
    <source>
        <strain evidence="6 7">DSM 21968</strain>
    </source>
</reference>
<dbReference type="OrthoDB" id="9760950at2"/>
<dbReference type="PROSITE" id="PS00211">
    <property type="entry name" value="ABC_TRANSPORTER_1"/>
    <property type="match status" value="1"/>
</dbReference>
<dbReference type="RefSeq" id="WP_103358193.1">
    <property type="nucleotide sequence ID" value="NZ_CP113107.1"/>
</dbReference>
<comment type="caution">
    <text evidence="6">The sequence shown here is derived from an EMBL/GenBank/DDBJ whole genome shotgun (WGS) entry which is preliminary data.</text>
</comment>
<feature type="coiled-coil region" evidence="4">
    <location>
        <begin position="161"/>
        <end position="248"/>
    </location>
</feature>